<evidence type="ECO:0000313" key="1">
    <source>
        <dbReference type="EMBL" id="QOX65618.1"/>
    </source>
</evidence>
<dbReference type="EMBL" id="CP042469">
    <property type="protein sequence ID" value="QOX65618.1"/>
    <property type="molecule type" value="Genomic_DNA"/>
</dbReference>
<reference evidence="1" key="1">
    <citation type="submission" date="2019-08" db="EMBL/GenBank/DDBJ databases">
        <title>Genome sequence of Clostridiales bacterium MT110.</title>
        <authorList>
            <person name="Cao J."/>
        </authorList>
    </citation>
    <scope>NUCLEOTIDE SEQUENCE</scope>
    <source>
        <strain evidence="1">MT110</strain>
    </source>
</reference>
<proteinExistence type="predicted"/>
<evidence type="ECO:0000313" key="2">
    <source>
        <dbReference type="Proteomes" id="UP000594014"/>
    </source>
</evidence>
<organism evidence="1 2">
    <name type="scientific">Anoxybacterium hadale</name>
    <dbReference type="NCBI Taxonomy" id="3408580"/>
    <lineage>
        <taxon>Bacteria</taxon>
        <taxon>Bacillati</taxon>
        <taxon>Bacillota</taxon>
        <taxon>Clostridia</taxon>
        <taxon>Peptostreptococcales</taxon>
        <taxon>Anaerovoracaceae</taxon>
        <taxon>Anoxybacterium</taxon>
    </lineage>
</organism>
<keyword evidence="2" id="KW-1185">Reference proteome</keyword>
<sequence length="259" mass="30329">MEKNIDFGYVADLYDYYATGSYDLNFYRNLCRNRENILELMCGTGRVSIPLIREGFPITCVDYSEEMLEVFRSKLGDESENSRLVCQDVCELEMDHLYDLIVIPSNSLSEILDKAKQRKAIQNIYRHLKPGGIFFCALYNPFYRVKQADGTIKYLGKYNLDGGRSMVITYYNIYLSDLQIISGTQFYEIYDSNNRMIEKRCLDVRFSVITKEEICQMARSAGFSVKAVYGDYEPYHYDEKSTYMNFVFVKEKRGGRCRR</sequence>
<name>A0ACD1AGM0_9FIRM</name>
<gene>
    <name evidence="1" type="ORF">FRZ06_20830</name>
</gene>
<keyword evidence="1" id="KW-0489">Methyltransferase</keyword>
<dbReference type="Proteomes" id="UP000594014">
    <property type="component" value="Chromosome"/>
</dbReference>
<protein>
    <submittedName>
        <fullName evidence="1">Methyltransferase domain-containing protein</fullName>
    </submittedName>
</protein>
<accession>A0ACD1AGM0</accession>
<keyword evidence="1" id="KW-0808">Transferase</keyword>